<dbReference type="OrthoDB" id="269227at2759"/>
<dbReference type="InterPro" id="IPR012132">
    <property type="entry name" value="GMC_OxRdtase"/>
</dbReference>
<comment type="similarity">
    <text evidence="2">Belongs to the GMC oxidoreductase family.</text>
</comment>
<proteinExistence type="inferred from homology"/>
<dbReference type="Proteomes" id="UP000076078">
    <property type="component" value="Unassembled WGS sequence"/>
</dbReference>
<dbReference type="PIRSF" id="PIRSF000137">
    <property type="entry name" value="Alcohol_oxidase"/>
    <property type="match status" value="1"/>
</dbReference>
<dbReference type="AlphaFoldDB" id="A0A151ZAM8"/>
<comment type="caution">
    <text evidence="7">The sequence shown here is derived from an EMBL/GenBank/DDBJ whole genome shotgun (WGS) entry which is preliminary data.</text>
</comment>
<evidence type="ECO:0000256" key="5">
    <source>
        <dbReference type="PIRSR" id="PIRSR000137-2"/>
    </source>
</evidence>
<dbReference type="Gene3D" id="3.50.50.60">
    <property type="entry name" value="FAD/NAD(P)-binding domain"/>
    <property type="match status" value="1"/>
</dbReference>
<dbReference type="SUPFAM" id="SSF51905">
    <property type="entry name" value="FAD/NAD(P)-binding domain"/>
    <property type="match status" value="1"/>
</dbReference>
<dbReference type="Pfam" id="PF05199">
    <property type="entry name" value="GMC_oxred_C"/>
    <property type="match status" value="1"/>
</dbReference>
<feature type="binding site" evidence="5">
    <location>
        <position position="268"/>
    </location>
    <ligand>
        <name>FAD</name>
        <dbReference type="ChEBI" id="CHEBI:57692"/>
    </ligand>
</feature>
<evidence type="ECO:0000256" key="4">
    <source>
        <dbReference type="ARBA" id="ARBA00022827"/>
    </source>
</evidence>
<dbReference type="InterPro" id="IPR000172">
    <property type="entry name" value="GMC_OxRdtase_N"/>
</dbReference>
<evidence type="ECO:0000313" key="7">
    <source>
        <dbReference type="EMBL" id="KYQ91000.1"/>
    </source>
</evidence>
<name>A0A151ZAM8_TIELA</name>
<comment type="cofactor">
    <cofactor evidence="1 5">
        <name>FAD</name>
        <dbReference type="ChEBI" id="CHEBI:57692"/>
    </cofactor>
</comment>
<dbReference type="EMBL" id="LODT01000035">
    <property type="protein sequence ID" value="KYQ91000.1"/>
    <property type="molecule type" value="Genomic_DNA"/>
</dbReference>
<organism evidence="7 8">
    <name type="scientific">Tieghemostelium lacteum</name>
    <name type="common">Slime mold</name>
    <name type="synonym">Dictyostelium lacteum</name>
    <dbReference type="NCBI Taxonomy" id="361077"/>
    <lineage>
        <taxon>Eukaryota</taxon>
        <taxon>Amoebozoa</taxon>
        <taxon>Evosea</taxon>
        <taxon>Eumycetozoa</taxon>
        <taxon>Dictyostelia</taxon>
        <taxon>Dictyosteliales</taxon>
        <taxon>Raperosteliaceae</taxon>
        <taxon>Tieghemostelium</taxon>
    </lineage>
</organism>
<evidence type="ECO:0000256" key="1">
    <source>
        <dbReference type="ARBA" id="ARBA00001974"/>
    </source>
</evidence>
<dbReference type="GO" id="GO:0050660">
    <property type="term" value="F:flavin adenine dinucleotide binding"/>
    <property type="evidence" value="ECO:0007669"/>
    <property type="project" value="InterPro"/>
</dbReference>
<dbReference type="PROSITE" id="PS00624">
    <property type="entry name" value="GMC_OXRED_2"/>
    <property type="match status" value="1"/>
</dbReference>
<dbReference type="GO" id="GO:0016614">
    <property type="term" value="F:oxidoreductase activity, acting on CH-OH group of donors"/>
    <property type="evidence" value="ECO:0007669"/>
    <property type="project" value="InterPro"/>
</dbReference>
<accession>A0A151ZAM8</accession>
<sequence length="594" mass="64376">MKYFIVLLLVLYCGYYTNAVIGELIDVLGSITDLLLKNYDYVIVGGGSSGCILALRLSADSSNKVLLIESGSRSTGYFHGPDVIGTKGTLDGTTNTYTASRKLTKYEVPLYWQSASITGTKWNYAPSGIPKILGGSGTHNGMVFQRGVQADYNNWGVTDWSWTDVKPYFEKVEKILDSDLSGSGNHGHSGLIQVKEVGPFDSEGTNFLTSCDNAGLPFNSDFNSNTRDGCGYFQFNINSDGERSSPVQEYLETASTRSNLDILIDATVVKVNIEIELLTGNKVAKGVQFFRNNDPTTFYNAKATKEVILSAGALNSPKILLQSGIGNSTYLSGYSSRIPTVYSNLPGVGKNLQNHFLAFTVWNYTQCPIDRPTYYSTFTQDLVYSTTGTGILSTPGYSVGAWLRPNSSYADAENVMLVLPATIGSVTAFQAITLGISISNPAPNSHYLQLSASLGASLSAFYQSAPVISFTLLNQAADVDTLVRGIKESRRIMSYPPMSTLATPVVPDATIDTDLELATWLSTNTHPHDHWVGTAKMGYSNDTNAVVDNHLRVFGIKKLRVIDASIMPKLPHSLVHATVMMIAEKGADIVLADN</sequence>
<reference evidence="7 8" key="1">
    <citation type="submission" date="2015-12" db="EMBL/GenBank/DDBJ databases">
        <title>Dictyostelia acquired genes for synthesis and detection of signals that induce cell-type specialization by lateral gene transfer from prokaryotes.</title>
        <authorList>
            <person name="Gloeckner G."/>
            <person name="Schaap P."/>
        </authorList>
    </citation>
    <scope>NUCLEOTIDE SEQUENCE [LARGE SCALE GENOMIC DNA]</scope>
    <source>
        <strain evidence="7 8">TK</strain>
    </source>
</reference>
<feature type="binding site" evidence="5">
    <location>
        <begin position="140"/>
        <end position="143"/>
    </location>
    <ligand>
        <name>FAD</name>
        <dbReference type="ChEBI" id="CHEBI:57692"/>
    </ligand>
</feature>
<evidence type="ECO:0000256" key="2">
    <source>
        <dbReference type="ARBA" id="ARBA00010790"/>
    </source>
</evidence>
<dbReference type="STRING" id="361077.A0A151ZAM8"/>
<evidence type="ECO:0000313" key="8">
    <source>
        <dbReference type="Proteomes" id="UP000076078"/>
    </source>
</evidence>
<dbReference type="Pfam" id="PF00732">
    <property type="entry name" value="GMC_oxred_N"/>
    <property type="match status" value="1"/>
</dbReference>
<keyword evidence="4 5" id="KW-0274">FAD</keyword>
<dbReference type="Gene3D" id="3.30.560.10">
    <property type="entry name" value="Glucose Oxidase, domain 3"/>
    <property type="match status" value="1"/>
</dbReference>
<dbReference type="PANTHER" id="PTHR11552">
    <property type="entry name" value="GLUCOSE-METHANOL-CHOLINE GMC OXIDOREDUCTASE"/>
    <property type="match status" value="1"/>
</dbReference>
<keyword evidence="8" id="KW-1185">Reference proteome</keyword>
<feature type="domain" description="Glucose-methanol-choline oxidoreductase N-terminal" evidence="6">
    <location>
        <begin position="312"/>
        <end position="326"/>
    </location>
</feature>
<dbReference type="PANTHER" id="PTHR11552:SF147">
    <property type="entry name" value="CHOLINE DEHYDROGENASE, MITOCHONDRIAL"/>
    <property type="match status" value="1"/>
</dbReference>
<evidence type="ECO:0000259" key="6">
    <source>
        <dbReference type="PROSITE" id="PS00624"/>
    </source>
</evidence>
<dbReference type="InterPro" id="IPR036188">
    <property type="entry name" value="FAD/NAD-bd_sf"/>
</dbReference>
<protein>
    <submittedName>
        <fullName evidence="7">Choline dehydrogenase</fullName>
    </submittedName>
</protein>
<gene>
    <name evidence="7" type="ORF">DLAC_07893</name>
</gene>
<evidence type="ECO:0000256" key="3">
    <source>
        <dbReference type="ARBA" id="ARBA00022630"/>
    </source>
</evidence>
<dbReference type="OMA" id="LQDQMNN"/>
<dbReference type="InterPro" id="IPR007867">
    <property type="entry name" value="GMC_OxRtase_C"/>
</dbReference>
<dbReference type="InParanoid" id="A0A151ZAM8"/>
<keyword evidence="3" id="KW-0285">Flavoprotein</keyword>
<dbReference type="SUPFAM" id="SSF54373">
    <property type="entry name" value="FAD-linked reductases, C-terminal domain"/>
    <property type="match status" value="1"/>
</dbReference>